<keyword evidence="1" id="KW-0812">Transmembrane</keyword>
<name>A0A538SJQ1_UNCEI</name>
<proteinExistence type="predicted"/>
<evidence type="ECO:0000313" key="3">
    <source>
        <dbReference type="Proteomes" id="UP000316292"/>
    </source>
</evidence>
<feature type="transmembrane region" description="Helical" evidence="1">
    <location>
        <begin position="35"/>
        <end position="53"/>
    </location>
</feature>
<keyword evidence="1" id="KW-1133">Transmembrane helix</keyword>
<dbReference type="Proteomes" id="UP000316292">
    <property type="component" value="Unassembled WGS sequence"/>
</dbReference>
<accession>A0A538SJQ1</accession>
<sequence>MSQAPATVLAVMVWLLLLGSGGMRSAILAALPAAGAWYLRGESLLMVPIWLWVAARGTGGGAPRWTRAAAFAAVYALICIPWVIASQRAHGGYSIQGNPMLLYTSLYPGYSSSRTLGAELPGMLEYVSHHPAEFAVRYAKDIVGYVIDLLDGIGPIALGAAFAGIAIRGSITSWPRLGAYGPMLVAIALQILAMSALERSPRFLVPVLPLVLVLVGVAAAPVLDRLAKNGAVIALLLAVVLERGARVLYQHTDALRRFPPVSERTASSVLDRARAWPRGGLVLSDAPDWIAWHLDRPALFLPLLSQVDSLSSARQIDAIWLSPVARDRNVADRDTAWVGKMDRGESLQGYAGPRLLPGGSRVYVRETGGTVP</sequence>
<feature type="transmembrane region" description="Helical" evidence="1">
    <location>
        <begin position="65"/>
        <end position="84"/>
    </location>
</feature>
<organism evidence="2 3">
    <name type="scientific">Eiseniibacteriota bacterium</name>
    <dbReference type="NCBI Taxonomy" id="2212470"/>
    <lineage>
        <taxon>Bacteria</taxon>
        <taxon>Candidatus Eiseniibacteriota</taxon>
    </lineage>
</organism>
<evidence type="ECO:0000256" key="1">
    <source>
        <dbReference type="SAM" id="Phobius"/>
    </source>
</evidence>
<dbReference type="EMBL" id="VBOR01000003">
    <property type="protein sequence ID" value="TMQ51596.1"/>
    <property type="molecule type" value="Genomic_DNA"/>
</dbReference>
<protein>
    <submittedName>
        <fullName evidence="2">Uncharacterized protein</fullName>
    </submittedName>
</protein>
<keyword evidence="1" id="KW-0472">Membrane</keyword>
<reference evidence="2 3" key="1">
    <citation type="journal article" date="2019" name="Nat. Microbiol.">
        <title>Mediterranean grassland soil C-N compound turnover is dependent on rainfall and depth, and is mediated by genomically divergent microorganisms.</title>
        <authorList>
            <person name="Diamond S."/>
            <person name="Andeer P.F."/>
            <person name="Li Z."/>
            <person name="Crits-Christoph A."/>
            <person name="Burstein D."/>
            <person name="Anantharaman K."/>
            <person name="Lane K.R."/>
            <person name="Thomas B.C."/>
            <person name="Pan C."/>
            <person name="Northen T.R."/>
            <person name="Banfield J.F."/>
        </authorList>
    </citation>
    <scope>NUCLEOTIDE SEQUENCE [LARGE SCALE GENOMIC DNA]</scope>
    <source>
        <strain evidence="2">WS_1</strain>
    </source>
</reference>
<feature type="transmembrane region" description="Helical" evidence="1">
    <location>
        <begin position="177"/>
        <end position="197"/>
    </location>
</feature>
<feature type="transmembrane region" description="Helical" evidence="1">
    <location>
        <begin position="142"/>
        <end position="165"/>
    </location>
</feature>
<evidence type="ECO:0000313" key="2">
    <source>
        <dbReference type="EMBL" id="TMQ51596.1"/>
    </source>
</evidence>
<comment type="caution">
    <text evidence="2">The sequence shown here is derived from an EMBL/GenBank/DDBJ whole genome shotgun (WGS) entry which is preliminary data.</text>
</comment>
<feature type="transmembrane region" description="Helical" evidence="1">
    <location>
        <begin position="203"/>
        <end position="223"/>
    </location>
</feature>
<dbReference type="AlphaFoldDB" id="A0A538SJQ1"/>
<gene>
    <name evidence="2" type="ORF">E6K71_00105</name>
</gene>